<dbReference type="Pfam" id="PF00531">
    <property type="entry name" value="Death"/>
    <property type="match status" value="1"/>
</dbReference>
<evidence type="ECO:0000313" key="9">
    <source>
        <dbReference type="Proteomes" id="UP000314986"/>
    </source>
</evidence>
<keyword evidence="2" id="KW-0677">Repeat</keyword>
<dbReference type="Pfam" id="PF00791">
    <property type="entry name" value="ZU5"/>
    <property type="match status" value="1"/>
</dbReference>
<dbReference type="InterPro" id="IPR032675">
    <property type="entry name" value="LRR_dom_sf"/>
</dbReference>
<evidence type="ECO:0000256" key="1">
    <source>
        <dbReference type="ARBA" id="ARBA00022614"/>
    </source>
</evidence>
<dbReference type="InterPro" id="IPR000488">
    <property type="entry name" value="Death_dom"/>
</dbReference>
<evidence type="ECO:0000259" key="6">
    <source>
        <dbReference type="PROSITE" id="PS50017"/>
    </source>
</evidence>
<feature type="domain" description="ZU5" evidence="7">
    <location>
        <begin position="328"/>
        <end position="451"/>
    </location>
</feature>
<dbReference type="GO" id="GO:0006915">
    <property type="term" value="P:apoptotic process"/>
    <property type="evidence" value="ECO:0007669"/>
    <property type="project" value="InterPro"/>
</dbReference>
<dbReference type="SUPFAM" id="SSF52047">
    <property type="entry name" value="RNI-like"/>
    <property type="match status" value="1"/>
</dbReference>
<evidence type="ECO:0000259" key="7">
    <source>
        <dbReference type="PROSITE" id="PS51145"/>
    </source>
</evidence>
<dbReference type="Proteomes" id="UP000314986">
    <property type="component" value="Unassembled WGS sequence"/>
</dbReference>
<dbReference type="GO" id="GO:0007165">
    <property type="term" value="P:signal transduction"/>
    <property type="evidence" value="ECO:0007669"/>
    <property type="project" value="InterPro"/>
</dbReference>
<reference evidence="9" key="2">
    <citation type="journal article" date="2007" name="PLoS Biol.">
        <title>Survey sequencing and comparative analysis of the elephant shark (Callorhinchus milii) genome.</title>
        <authorList>
            <person name="Venkatesh B."/>
            <person name="Kirkness E.F."/>
            <person name="Loh Y.H."/>
            <person name="Halpern A.L."/>
            <person name="Lee A.P."/>
            <person name="Johnson J."/>
            <person name="Dandona N."/>
            <person name="Viswanathan L.D."/>
            <person name="Tay A."/>
            <person name="Venter J.C."/>
            <person name="Strausberg R.L."/>
            <person name="Brenner S."/>
        </authorList>
    </citation>
    <scope>NUCLEOTIDE SEQUENCE [LARGE SCALE GENOMIC DNA]</scope>
</reference>
<feature type="domain" description="ZU5" evidence="7">
    <location>
        <begin position="452"/>
        <end position="593"/>
    </location>
</feature>
<dbReference type="InterPro" id="IPR050216">
    <property type="entry name" value="LRR_domain-containing"/>
</dbReference>
<dbReference type="InterPro" id="IPR019502">
    <property type="entry name" value="Peptidase_S68_pidd"/>
</dbReference>
<organism evidence="8 9">
    <name type="scientific">Callorhinchus milii</name>
    <name type="common">Ghost shark</name>
    <dbReference type="NCBI Taxonomy" id="7868"/>
    <lineage>
        <taxon>Eukaryota</taxon>
        <taxon>Metazoa</taxon>
        <taxon>Chordata</taxon>
        <taxon>Craniata</taxon>
        <taxon>Vertebrata</taxon>
        <taxon>Chondrichthyes</taxon>
        <taxon>Holocephali</taxon>
        <taxon>Chimaeriformes</taxon>
        <taxon>Callorhinchidae</taxon>
        <taxon>Callorhinchus</taxon>
    </lineage>
</organism>
<dbReference type="GeneTree" id="ENSGT00940000161780"/>
<reference evidence="9" key="1">
    <citation type="journal article" date="2006" name="Science">
        <title>Ancient noncoding elements conserved in the human genome.</title>
        <authorList>
            <person name="Venkatesh B."/>
            <person name="Kirkness E.F."/>
            <person name="Loh Y.H."/>
            <person name="Halpern A.L."/>
            <person name="Lee A.P."/>
            <person name="Johnson J."/>
            <person name="Dandona N."/>
            <person name="Viswanathan L.D."/>
            <person name="Tay A."/>
            <person name="Venter J.C."/>
            <person name="Strausberg R.L."/>
            <person name="Brenner S."/>
        </authorList>
    </citation>
    <scope>NUCLEOTIDE SEQUENCE [LARGE SCALE GENOMIC DNA]</scope>
</reference>
<evidence type="ECO:0000313" key="8">
    <source>
        <dbReference type="Ensembl" id="ENSCMIP00000017820.1"/>
    </source>
</evidence>
<feature type="region of interest" description="Disordered" evidence="5">
    <location>
        <begin position="1"/>
        <end position="44"/>
    </location>
</feature>
<dbReference type="GO" id="GO:0005737">
    <property type="term" value="C:cytoplasm"/>
    <property type="evidence" value="ECO:0007669"/>
    <property type="project" value="TreeGrafter"/>
</dbReference>
<dbReference type="InterPro" id="IPR001611">
    <property type="entry name" value="Leu-rich_rpt"/>
</dbReference>
<dbReference type="Gene3D" id="3.80.10.10">
    <property type="entry name" value="Ribonuclease Inhibitor"/>
    <property type="match status" value="2"/>
</dbReference>
<dbReference type="InterPro" id="IPR000906">
    <property type="entry name" value="ZU5_dom"/>
</dbReference>
<feature type="active site" evidence="3">
    <location>
        <position position="443"/>
    </location>
</feature>
<dbReference type="FunFam" id="2.60.220.30:FF:000011">
    <property type="entry name" value="P53-induced death domain protein 1"/>
    <property type="match status" value="1"/>
</dbReference>
<dbReference type="GO" id="GO:0006974">
    <property type="term" value="P:DNA damage response"/>
    <property type="evidence" value="ECO:0007669"/>
    <property type="project" value="InterPro"/>
</dbReference>
<proteinExistence type="predicted"/>
<accession>A0A4W3HR85</accession>
<dbReference type="Gene3D" id="1.10.533.10">
    <property type="entry name" value="Death Domain, Fas"/>
    <property type="match status" value="1"/>
</dbReference>
<dbReference type="Pfam" id="PF23598">
    <property type="entry name" value="LRR_14"/>
    <property type="match status" value="1"/>
</dbReference>
<reference evidence="9" key="3">
    <citation type="journal article" date="2014" name="Nature">
        <title>Elephant shark genome provides unique insights into gnathostome evolution.</title>
        <authorList>
            <consortium name="International Elephant Shark Genome Sequencing Consortium"/>
            <person name="Venkatesh B."/>
            <person name="Lee A.P."/>
            <person name="Ravi V."/>
            <person name="Maurya A.K."/>
            <person name="Lian M.M."/>
            <person name="Swann J.B."/>
            <person name="Ohta Y."/>
            <person name="Flajnik M.F."/>
            <person name="Sutoh Y."/>
            <person name="Kasahara M."/>
            <person name="Hoon S."/>
            <person name="Gangu V."/>
            <person name="Roy S.W."/>
            <person name="Irimia M."/>
            <person name="Korzh V."/>
            <person name="Kondrychyn I."/>
            <person name="Lim Z.W."/>
            <person name="Tay B.H."/>
            <person name="Tohari S."/>
            <person name="Kong K.W."/>
            <person name="Ho S."/>
            <person name="Lorente-Galdos B."/>
            <person name="Quilez J."/>
            <person name="Marques-Bonet T."/>
            <person name="Raney B.J."/>
            <person name="Ingham P.W."/>
            <person name="Tay A."/>
            <person name="Hillier L.W."/>
            <person name="Minx P."/>
            <person name="Boehm T."/>
            <person name="Wilson R.K."/>
            <person name="Brenner S."/>
            <person name="Warren W.C."/>
        </authorList>
    </citation>
    <scope>NUCLEOTIDE SEQUENCE [LARGE SCALE GENOMIC DNA]</scope>
</reference>
<dbReference type="Gene3D" id="2.60.220.30">
    <property type="match status" value="2"/>
</dbReference>
<dbReference type="SMART" id="SM00369">
    <property type="entry name" value="LRR_TYP"/>
    <property type="match status" value="7"/>
</dbReference>
<evidence type="ECO:0000256" key="3">
    <source>
        <dbReference type="PIRSR" id="PIRSR619502-1"/>
    </source>
</evidence>
<feature type="domain" description="Death" evidence="6">
    <location>
        <begin position="762"/>
        <end position="847"/>
    </location>
</feature>
<feature type="active site" evidence="3">
    <location>
        <position position="585"/>
    </location>
</feature>
<dbReference type="SMART" id="SM00364">
    <property type="entry name" value="LRR_BAC"/>
    <property type="match status" value="6"/>
</dbReference>
<sequence length="877" mass="98626">MELQRVGAERLKVHPPMEGRASRGTRSRPEPAERSGLGVEGADEPGDAYLADNRLTLDVHPNGAGTLSLLHERRKEEVERVEFLRLNCNEEQIDTALAIVPELRHLKSLVLKGGHFKDEYGVSQRGSLTTLPVAMGHLRDLTHLDLSFNSLVCLPECVTELRGLRALLVCRNLLTALPPAVGKLTRLTFLSLMTNRLRELPATLGDLIKLQRLDASDNQLEALPEELGSLGNCTELDFSGNRLETVPSSIGNLTCLKELHLHSNQLVTVPVSLASLPNLSRLDLQNNSLRSLPPEIQNLPFVHLKGNPLGEPESPTDPEMRKRCLESDADRFVVTVEGCTVVLPCGVELHFPPGAVTSTEISCRILSPDPRQVKLGHHDYLLSPILELQPHDIRFEKVWRMPFVPHRSRRKREVVIRTFSGTWSDLDTQVLKYMTCCRVLHFSWFLVVSRLKEDKCTVPLEGTRLLSSVDPDIKVTFPAGAVTVARNVKMRVLPVAAEDLHEFSDDQDSLASPLLCLSQNTADHFLKPVKIQLPLPTGVTRLNLDHSRLHLLHGDPGAQTWTDITSQVALEFTHLYVFFEVDHFSWYWLWYTTKECVGGIARKVYERLRKWHVNFVALQRKRDPEQVLLQCVPKNKAGGELHALCTRRSPSPSLSLADRPDCVAGRIEFTFYSHLKNIKEIYVTTLTDRTTEAVKGQVSFYRGSLPETISEEAAKKRKGPDSQWLATLPIRLPRKSSLDKGLGSDISYPPLNLGDEETGYLTEANLLSIARRIGLEWRNIGINLGLSYSQLERIAYNNRDDLDKQILEMLFLWAHSNVSAQGCVQQLIAAMKENDREDIAEEIHSIIELGKRKYRESIRRVGLDRDSSNEDSAIAMV</sequence>
<evidence type="ECO:0000256" key="2">
    <source>
        <dbReference type="ARBA" id="ARBA00022737"/>
    </source>
</evidence>
<dbReference type="PROSITE" id="PS51145">
    <property type="entry name" value="ZU5"/>
    <property type="match status" value="2"/>
</dbReference>
<feature type="active site" evidence="3">
    <location>
        <position position="583"/>
    </location>
</feature>
<keyword evidence="9" id="KW-1185">Reference proteome</keyword>
<dbReference type="InterPro" id="IPR055414">
    <property type="entry name" value="LRR_R13L4/SHOC2-like"/>
</dbReference>
<dbReference type="AlphaFoldDB" id="A0A4W3HR85"/>
<dbReference type="PANTHER" id="PTHR48051">
    <property type="match status" value="1"/>
</dbReference>
<dbReference type="InterPro" id="IPR011029">
    <property type="entry name" value="DEATH-like_dom_sf"/>
</dbReference>
<name>A0A4W3HR85_CALMI</name>
<dbReference type="PROSITE" id="PS50017">
    <property type="entry name" value="DEATH_DOMAIN"/>
    <property type="match status" value="1"/>
</dbReference>
<dbReference type="PROSITE" id="PS51450">
    <property type="entry name" value="LRR"/>
    <property type="match status" value="1"/>
</dbReference>
<dbReference type="SUPFAM" id="SSF47986">
    <property type="entry name" value="DEATH domain"/>
    <property type="match status" value="1"/>
</dbReference>
<evidence type="ECO:0000256" key="4">
    <source>
        <dbReference type="PIRSR" id="PIRSR619502-2"/>
    </source>
</evidence>
<reference evidence="8" key="4">
    <citation type="submission" date="2025-08" db="UniProtKB">
        <authorList>
            <consortium name="Ensembl"/>
        </authorList>
    </citation>
    <scope>IDENTIFICATION</scope>
</reference>
<dbReference type="PANTHER" id="PTHR48051:SF39">
    <property type="entry name" value="P53-INDUCED DEATH DOMAIN PROTEIN 1"/>
    <property type="match status" value="1"/>
</dbReference>
<feature type="site" description="Cleavage; by autolysis" evidence="4">
    <location>
        <begin position="442"/>
        <end position="443"/>
    </location>
</feature>
<protein>
    <submittedName>
        <fullName evidence="8">P53-induced death domain protein 1</fullName>
    </submittedName>
</protein>
<keyword evidence="1" id="KW-0433">Leucine-rich repeat</keyword>
<dbReference type="FunFam" id="1.10.533.10:FF:000088">
    <property type="entry name" value="P53-induced death domain protein 1"/>
    <property type="match status" value="1"/>
</dbReference>
<feature type="site" description="Cleavage; by autolysis" evidence="4">
    <location>
        <begin position="584"/>
        <end position="585"/>
    </location>
</feature>
<feature type="active site" evidence="3">
    <location>
        <position position="441"/>
    </location>
</feature>
<dbReference type="Pfam" id="PF10461">
    <property type="entry name" value="Peptidase_S68"/>
    <property type="match status" value="1"/>
</dbReference>
<reference evidence="8" key="5">
    <citation type="submission" date="2025-09" db="UniProtKB">
        <authorList>
            <consortium name="Ensembl"/>
        </authorList>
    </citation>
    <scope>IDENTIFICATION</scope>
</reference>
<feature type="compositionally biased region" description="Basic and acidic residues" evidence="5">
    <location>
        <begin position="7"/>
        <end position="33"/>
    </location>
</feature>
<evidence type="ECO:0000256" key="5">
    <source>
        <dbReference type="SAM" id="MobiDB-lite"/>
    </source>
</evidence>
<dbReference type="InterPro" id="IPR003591">
    <property type="entry name" value="Leu-rich_rpt_typical-subtyp"/>
</dbReference>
<dbReference type="Ensembl" id="ENSCMIT00000018160.1">
    <property type="protein sequence ID" value="ENSCMIP00000017820.1"/>
    <property type="gene ID" value="ENSCMIG00000008455.1"/>
</dbReference>